<dbReference type="OMA" id="IGMEATS"/>
<dbReference type="Pfam" id="PF01548">
    <property type="entry name" value="DEDD_Tnp_IS110"/>
    <property type="match status" value="1"/>
</dbReference>
<dbReference type="PANTHER" id="PTHR33055:SF3">
    <property type="entry name" value="PUTATIVE TRANSPOSASE FOR IS117-RELATED"/>
    <property type="match status" value="1"/>
</dbReference>
<dbReference type="InterPro" id="IPR047650">
    <property type="entry name" value="Transpos_IS110"/>
</dbReference>
<accession>Q1L2L8</accession>
<dbReference type="AlphaFoldDB" id="Q1L2L8"/>
<dbReference type="InterPro" id="IPR003346">
    <property type="entry name" value="Transposase_20"/>
</dbReference>
<dbReference type="GO" id="GO:0004803">
    <property type="term" value="F:transposase activity"/>
    <property type="evidence" value="ECO:0007669"/>
    <property type="project" value="InterPro"/>
</dbReference>
<evidence type="ECO:0000259" key="2">
    <source>
        <dbReference type="Pfam" id="PF02371"/>
    </source>
</evidence>
<dbReference type="InterPro" id="IPR002525">
    <property type="entry name" value="Transp_IS110-like_N"/>
</dbReference>
<dbReference type="NCBIfam" id="NF033542">
    <property type="entry name" value="transpos_IS110"/>
    <property type="match status" value="1"/>
</dbReference>
<dbReference type="EMBL" id="DQ164098">
    <property type="protein sequence ID" value="ABA41524.1"/>
    <property type="molecule type" value="Genomic_DNA"/>
</dbReference>
<proteinExistence type="predicted"/>
<dbReference type="Pfam" id="PF02371">
    <property type="entry name" value="Transposase_20"/>
    <property type="match status" value="1"/>
</dbReference>
<evidence type="ECO:0000259" key="1">
    <source>
        <dbReference type="Pfam" id="PF01548"/>
    </source>
</evidence>
<dbReference type="GO" id="GO:0003677">
    <property type="term" value="F:DNA binding"/>
    <property type="evidence" value="ECO:0007669"/>
    <property type="project" value="InterPro"/>
</dbReference>
<organism evidence="3">
    <name type="scientific">Streptomyces hygroscopicus subsp. jinggangensis</name>
    <dbReference type="NCBI Taxonomy" id="311982"/>
    <lineage>
        <taxon>Bacteria</taxon>
        <taxon>Bacillati</taxon>
        <taxon>Actinomycetota</taxon>
        <taxon>Actinomycetes</taxon>
        <taxon>Kitasatosporales</taxon>
        <taxon>Streptomycetaceae</taxon>
        <taxon>Streptomyces</taxon>
        <taxon>Streptomyces violaceusniger group</taxon>
    </lineage>
</organism>
<protein>
    <submittedName>
        <fullName evidence="3">Integrase</fullName>
    </submittedName>
</protein>
<evidence type="ECO:0000313" key="3">
    <source>
        <dbReference type="EMBL" id="ABA41524.1"/>
    </source>
</evidence>
<feature type="domain" description="Transposase IS116/IS110/IS902 C-terminal" evidence="2">
    <location>
        <begin position="270"/>
        <end position="352"/>
    </location>
</feature>
<sequence>MRERRSRVWAGIDAGKVHHWAAVVDATGATLWSKRIENDESAILTAFGEILEIADEVRWAVDISGTSSALLLALLAAHGQQAVYVPGRTVNRMAGAYRGEAKTDARDAYVIAETARQRRDFAAIDVPAQLAAELALLTAHRSDLVADRVRMINRLRDVLTGVFPALERAFDYSAHKGALVLLTGYQTPAAIRRRGRARITAWLANRGVRGADAVAATALGAAQAQQTALPGEDVAGQIVADLAAQILALDDRLKRIDKPIRETFRSHPQAQIIESLPGMGPILGAEFVVAAGDLAAYADAGHLASAAGLVPVPRDSGRRTGNLHRPKRYSRRLRRVFYMSAQTSIIREGPNRDFYLKKRGEGCKHVQAVIALARRRASVLWALLRDNRVFSPVLPETQAA</sequence>
<dbReference type="PANTHER" id="PTHR33055">
    <property type="entry name" value="TRANSPOSASE FOR INSERTION SEQUENCE ELEMENT IS1111A"/>
    <property type="match status" value="1"/>
</dbReference>
<dbReference type="GO" id="GO:0006313">
    <property type="term" value="P:DNA transposition"/>
    <property type="evidence" value="ECO:0007669"/>
    <property type="project" value="InterPro"/>
</dbReference>
<feature type="domain" description="Transposase IS110-like N-terminal" evidence="1">
    <location>
        <begin position="10"/>
        <end position="164"/>
    </location>
</feature>
<reference evidence="3" key="1">
    <citation type="journal article" date="2006" name="Chem. Biol.">
        <title>Functional analysis of the validamycin biosynthetic gene cluster and engineered production of validoxylamine A.</title>
        <authorList>
            <person name="Bai L."/>
            <person name="Li L."/>
            <person name="Xu H."/>
            <person name="Minagawa K."/>
            <person name="Yu Y."/>
            <person name="Zhang Y."/>
            <person name="Zhou X."/>
            <person name="Floss H.G."/>
            <person name="Mahmud T."/>
            <person name="Deng Z."/>
        </authorList>
    </citation>
    <scope>NUCLEOTIDE SEQUENCE</scope>
    <source>
        <strain evidence="3">5008</strain>
    </source>
</reference>
<name>Q1L2L8_STRHY</name>